<gene>
    <name evidence="1" type="ORF">Tco_1032793</name>
    <name evidence="2" type="ORF">Tco_1111236</name>
</gene>
<accession>A0ABQ5INJ0</accession>
<evidence type="ECO:0000313" key="2">
    <source>
        <dbReference type="EMBL" id="GJU00898.1"/>
    </source>
</evidence>
<comment type="caution">
    <text evidence="2">The sequence shown here is derived from an EMBL/GenBank/DDBJ whole genome shotgun (WGS) entry which is preliminary data.</text>
</comment>
<evidence type="ECO:0000313" key="1">
    <source>
        <dbReference type="EMBL" id="GJT73507.1"/>
    </source>
</evidence>
<reference evidence="2" key="2">
    <citation type="submission" date="2022-01" db="EMBL/GenBank/DDBJ databases">
        <authorList>
            <person name="Yamashiro T."/>
            <person name="Shiraishi A."/>
            <person name="Satake H."/>
            <person name="Nakayama K."/>
        </authorList>
    </citation>
    <scope>NUCLEOTIDE SEQUENCE</scope>
</reference>
<dbReference type="EMBL" id="BQNB010018358">
    <property type="protein sequence ID" value="GJT73507.1"/>
    <property type="molecule type" value="Genomic_DNA"/>
</dbReference>
<protein>
    <submittedName>
        <fullName evidence="2">Uncharacterized protein</fullName>
    </submittedName>
</protein>
<organism evidence="2 3">
    <name type="scientific">Tanacetum coccineum</name>
    <dbReference type="NCBI Taxonomy" id="301880"/>
    <lineage>
        <taxon>Eukaryota</taxon>
        <taxon>Viridiplantae</taxon>
        <taxon>Streptophyta</taxon>
        <taxon>Embryophyta</taxon>
        <taxon>Tracheophyta</taxon>
        <taxon>Spermatophyta</taxon>
        <taxon>Magnoliopsida</taxon>
        <taxon>eudicotyledons</taxon>
        <taxon>Gunneridae</taxon>
        <taxon>Pentapetalae</taxon>
        <taxon>asterids</taxon>
        <taxon>campanulids</taxon>
        <taxon>Asterales</taxon>
        <taxon>Asteraceae</taxon>
        <taxon>Asteroideae</taxon>
        <taxon>Anthemideae</taxon>
        <taxon>Anthemidinae</taxon>
        <taxon>Tanacetum</taxon>
    </lineage>
</organism>
<dbReference type="Proteomes" id="UP001151760">
    <property type="component" value="Unassembled WGS sequence"/>
</dbReference>
<dbReference type="EMBL" id="BQNB010020909">
    <property type="protein sequence ID" value="GJU00898.1"/>
    <property type="molecule type" value="Genomic_DNA"/>
</dbReference>
<evidence type="ECO:0000313" key="3">
    <source>
        <dbReference type="Proteomes" id="UP001151760"/>
    </source>
</evidence>
<name>A0ABQ5INJ0_9ASTR</name>
<sequence length="274" mass="31155">MRIFSRLRSSHTACETHYSTVTLGIYRVRPEEDLEEDAREDPADYLRKEEMMNDDELALAKLQLFAYSADQDTHTLRIASRLGCPLKAQDRCTFLSEELLKRPYLYLRGLWDPETAGIDRETPTYARSGRVWQLVLLGQFRPSTAEADTLWISDLLEAAPGPPDVRELGSIVCRDNGDEIIYLSYIDAQIIACRLGTVEGYLRPVHSEGMSLRTTSMALPSEISELRAADQRRQTVISELLKTDYRRQRQLAETLKIVKSLKAPDDRATRTAGT</sequence>
<keyword evidence="3" id="KW-1185">Reference proteome</keyword>
<proteinExistence type="predicted"/>
<reference evidence="2" key="1">
    <citation type="journal article" date="2022" name="Int. J. Mol. Sci.">
        <title>Draft Genome of Tanacetum Coccineum: Genomic Comparison of Closely Related Tanacetum-Family Plants.</title>
        <authorList>
            <person name="Yamashiro T."/>
            <person name="Shiraishi A."/>
            <person name="Nakayama K."/>
            <person name="Satake H."/>
        </authorList>
    </citation>
    <scope>NUCLEOTIDE SEQUENCE</scope>
</reference>